<dbReference type="GO" id="GO:0004497">
    <property type="term" value="F:monooxygenase activity"/>
    <property type="evidence" value="ECO:0007669"/>
    <property type="project" value="UniProtKB-ARBA"/>
</dbReference>
<dbReference type="Gene3D" id="3.30.9.10">
    <property type="entry name" value="D-Amino Acid Oxidase, subunit A, domain 2"/>
    <property type="match status" value="1"/>
</dbReference>
<keyword evidence="5" id="KW-1015">Disulfide bond</keyword>
<evidence type="ECO:0000256" key="5">
    <source>
        <dbReference type="ARBA" id="ARBA00023157"/>
    </source>
</evidence>
<protein>
    <submittedName>
        <fullName evidence="7">Glycine/D-amino acid oxidase</fullName>
    </submittedName>
</protein>
<dbReference type="AlphaFoldDB" id="A0A1I0AR20"/>
<proteinExistence type="predicted"/>
<dbReference type="SUPFAM" id="SSF51971">
    <property type="entry name" value="Nucleotide-binding domain"/>
    <property type="match status" value="1"/>
</dbReference>
<feature type="domain" description="Rieske" evidence="6">
    <location>
        <begin position="428"/>
        <end position="512"/>
    </location>
</feature>
<dbReference type="InterPro" id="IPR017941">
    <property type="entry name" value="Rieske_2Fe-2S"/>
</dbReference>
<dbReference type="STRING" id="426128.SAMN05660297_01038"/>
<dbReference type="Gene3D" id="3.50.50.60">
    <property type="entry name" value="FAD/NAD(P)-binding domain"/>
    <property type="match status" value="1"/>
</dbReference>
<organism evidence="7 8">
    <name type="scientific">Natronincola peptidivorans</name>
    <dbReference type="NCBI Taxonomy" id="426128"/>
    <lineage>
        <taxon>Bacteria</taxon>
        <taxon>Bacillati</taxon>
        <taxon>Bacillota</taxon>
        <taxon>Clostridia</taxon>
        <taxon>Peptostreptococcales</taxon>
        <taxon>Natronincolaceae</taxon>
        <taxon>Natronincola</taxon>
    </lineage>
</organism>
<dbReference type="InterPro" id="IPR036188">
    <property type="entry name" value="FAD/NAD-bd_sf"/>
</dbReference>
<gene>
    <name evidence="7" type="ORF">SAMN05660297_01038</name>
</gene>
<evidence type="ECO:0000256" key="1">
    <source>
        <dbReference type="ARBA" id="ARBA00022714"/>
    </source>
</evidence>
<dbReference type="PANTHER" id="PTHR13847">
    <property type="entry name" value="SARCOSINE DEHYDROGENASE-RELATED"/>
    <property type="match status" value="1"/>
</dbReference>
<evidence type="ECO:0000313" key="7">
    <source>
        <dbReference type="EMBL" id="SES96626.1"/>
    </source>
</evidence>
<dbReference type="InterPro" id="IPR036922">
    <property type="entry name" value="Rieske_2Fe-2S_sf"/>
</dbReference>
<dbReference type="GO" id="GO:0016705">
    <property type="term" value="F:oxidoreductase activity, acting on paired donors, with incorporation or reduction of molecular oxygen"/>
    <property type="evidence" value="ECO:0007669"/>
    <property type="project" value="UniProtKB-ARBA"/>
</dbReference>
<evidence type="ECO:0000256" key="2">
    <source>
        <dbReference type="ARBA" id="ARBA00022723"/>
    </source>
</evidence>
<sequence length="512" mass="56869">MKDNNYEEVLGVMPQSFWLASTENYNFPALREDIHVDVALVGGGMVGITTALLLKKEGLKVAVLESDAILQGTTGHTTAKITSQHGLIYDKIKGQMGEEKAKQYAEANESAIQMISELIEENDIDCDFSWQPAYVYTQSDAYVQKIIDETKTASALGIMASYLEDIPLPFSVKAAMRFDGQAQFHPRKYLLSLAKKIHGDGCAIFEKTKAVDIQEGAAPTVITAGGNKVTSSYVIIASHYPFYDKPGLYFSRIYPKRSYVLGIIIKEKFPLGMYINAEEPARSLRCQSFENRELILVGGEHHKTAHGKSTTTHYKNLMDFAHETFQVERIFYRWSTQDGHTPDGVPYIGQLAPATPNIFVATAFHKWGMTNSTASAMILKDLIVKGENPWAPVYQPSRITPSITAAASFVKENVDVAINFVSGKLMSSTPEIEKKIQPNEGKVMEVDGKRIGAYRDKNGKLHLVDTTCTHMYCELQWNDAETTWDCPCHGSRFSPEGDVIEGPALEPLTKLN</sequence>
<dbReference type="PANTHER" id="PTHR13847:SF274">
    <property type="entry name" value="RIESKE 2FE-2S IRON-SULFUR PROTEIN YHFW-RELATED"/>
    <property type="match status" value="1"/>
</dbReference>
<evidence type="ECO:0000313" key="8">
    <source>
        <dbReference type="Proteomes" id="UP000199568"/>
    </source>
</evidence>
<keyword evidence="1" id="KW-0001">2Fe-2S</keyword>
<dbReference type="Pfam" id="PF01266">
    <property type="entry name" value="DAO"/>
    <property type="match status" value="1"/>
</dbReference>
<dbReference type="Proteomes" id="UP000199568">
    <property type="component" value="Unassembled WGS sequence"/>
</dbReference>
<dbReference type="RefSeq" id="WP_090440336.1">
    <property type="nucleotide sequence ID" value="NZ_FOHU01000003.1"/>
</dbReference>
<dbReference type="InterPro" id="IPR005805">
    <property type="entry name" value="Rieske_Fe-S_prot_C"/>
</dbReference>
<dbReference type="EMBL" id="FOHU01000003">
    <property type="protein sequence ID" value="SES96626.1"/>
    <property type="molecule type" value="Genomic_DNA"/>
</dbReference>
<keyword evidence="8" id="KW-1185">Reference proteome</keyword>
<dbReference type="GO" id="GO:0046872">
    <property type="term" value="F:metal ion binding"/>
    <property type="evidence" value="ECO:0007669"/>
    <property type="project" value="UniProtKB-KW"/>
</dbReference>
<dbReference type="GO" id="GO:0005737">
    <property type="term" value="C:cytoplasm"/>
    <property type="evidence" value="ECO:0007669"/>
    <property type="project" value="TreeGrafter"/>
</dbReference>
<dbReference type="PRINTS" id="PR00162">
    <property type="entry name" value="RIESKE"/>
</dbReference>
<accession>A0A1I0AR20</accession>
<keyword evidence="2" id="KW-0479">Metal-binding</keyword>
<dbReference type="GO" id="GO:0051537">
    <property type="term" value="F:2 iron, 2 sulfur cluster binding"/>
    <property type="evidence" value="ECO:0007669"/>
    <property type="project" value="UniProtKB-KW"/>
</dbReference>
<dbReference type="GO" id="GO:0016020">
    <property type="term" value="C:membrane"/>
    <property type="evidence" value="ECO:0007669"/>
    <property type="project" value="InterPro"/>
</dbReference>
<dbReference type="SUPFAM" id="SSF50022">
    <property type="entry name" value="ISP domain"/>
    <property type="match status" value="1"/>
</dbReference>
<evidence type="ECO:0000259" key="6">
    <source>
        <dbReference type="PROSITE" id="PS51296"/>
    </source>
</evidence>
<keyword evidence="3" id="KW-0408">Iron</keyword>
<dbReference type="OrthoDB" id="9767869at2"/>
<dbReference type="FunFam" id="2.102.10.10:FF:000014">
    <property type="entry name" value="Oxidoreductase, FAD dependent"/>
    <property type="match status" value="1"/>
</dbReference>
<dbReference type="Pfam" id="PF00355">
    <property type="entry name" value="Rieske"/>
    <property type="match status" value="1"/>
</dbReference>
<keyword evidence="4" id="KW-0411">Iron-sulfur</keyword>
<evidence type="ECO:0000256" key="4">
    <source>
        <dbReference type="ARBA" id="ARBA00023014"/>
    </source>
</evidence>
<dbReference type="PROSITE" id="PS51296">
    <property type="entry name" value="RIESKE"/>
    <property type="match status" value="1"/>
</dbReference>
<evidence type="ECO:0000256" key="3">
    <source>
        <dbReference type="ARBA" id="ARBA00023004"/>
    </source>
</evidence>
<dbReference type="Gene3D" id="2.102.10.10">
    <property type="entry name" value="Rieske [2Fe-2S] iron-sulphur domain"/>
    <property type="match status" value="1"/>
</dbReference>
<name>A0A1I0AR20_9FIRM</name>
<dbReference type="CDD" id="cd03477">
    <property type="entry name" value="Rieske_YhfW_C"/>
    <property type="match status" value="1"/>
</dbReference>
<dbReference type="InterPro" id="IPR038010">
    <property type="entry name" value="YhfW_C"/>
</dbReference>
<dbReference type="InterPro" id="IPR006076">
    <property type="entry name" value="FAD-dep_OxRdtase"/>
</dbReference>
<reference evidence="7 8" key="1">
    <citation type="submission" date="2016-10" db="EMBL/GenBank/DDBJ databases">
        <authorList>
            <person name="de Groot N.N."/>
        </authorList>
    </citation>
    <scope>NUCLEOTIDE SEQUENCE [LARGE SCALE GENOMIC DNA]</scope>
    <source>
        <strain evidence="7 8">DSM 18979</strain>
    </source>
</reference>